<evidence type="ECO:0000313" key="2">
    <source>
        <dbReference type="Proteomes" id="UP000543419"/>
    </source>
</evidence>
<protein>
    <submittedName>
        <fullName evidence="1">Uncharacterized protein</fullName>
    </submittedName>
</protein>
<dbReference type="Proteomes" id="UP000543419">
    <property type="component" value="Unassembled WGS sequence"/>
</dbReference>
<keyword evidence="2" id="KW-1185">Reference proteome</keyword>
<evidence type="ECO:0000313" key="1">
    <source>
        <dbReference type="EMBL" id="NMM98116.1"/>
    </source>
</evidence>
<comment type="caution">
    <text evidence="1">The sequence shown here is derived from an EMBL/GenBank/DDBJ whole genome shotgun (WGS) entry which is preliminary data.</text>
</comment>
<organism evidence="1 2">
    <name type="scientific">Bifidobacterium olomucense</name>
    <dbReference type="NCBI Taxonomy" id="2675324"/>
    <lineage>
        <taxon>Bacteria</taxon>
        <taxon>Bacillati</taxon>
        <taxon>Actinomycetota</taxon>
        <taxon>Actinomycetes</taxon>
        <taxon>Bifidobacteriales</taxon>
        <taxon>Bifidobacteriaceae</taxon>
        <taxon>Bifidobacterium</taxon>
    </lineage>
</organism>
<proteinExistence type="predicted"/>
<dbReference type="EMBL" id="JAAIIG010000003">
    <property type="protein sequence ID" value="NMM98116.1"/>
    <property type="molecule type" value="Genomic_DNA"/>
</dbReference>
<reference evidence="1 2" key="1">
    <citation type="submission" date="2020-02" db="EMBL/GenBank/DDBJ databases">
        <title>Characterization of phylogenetic diversity of novel bifidobacterial species isolated in Czech ZOOs.</title>
        <authorList>
            <person name="Lugli G.A."/>
            <person name="Vera N.B."/>
            <person name="Ventura M."/>
        </authorList>
    </citation>
    <scope>NUCLEOTIDE SEQUENCE [LARGE SCALE GENOMIC DNA]</scope>
    <source>
        <strain evidence="1 2">DSM 109959</strain>
    </source>
</reference>
<dbReference type="RefSeq" id="WP_240951015.1">
    <property type="nucleotide sequence ID" value="NZ_JAAIIG010000003.1"/>
</dbReference>
<dbReference type="AlphaFoldDB" id="A0A7Y0HW97"/>
<accession>A0A7Y0HW97</accession>
<name>A0A7Y0HW97_9BIFI</name>
<gene>
    <name evidence="1" type="ORF">G1C97_1065</name>
</gene>
<sequence>MVVEVAGLTNPSLLCAFHEKQLTTDFQWLRSSLPDLEAYRLNRAYGHKTGGGGNSGTAPAPLRESLSDLLYANDDLGYPGLQGTFYEWARTLKLNLPPTAKPMDLVERISQHPHLTEHAATPVYAQLTHMLVNRLKRFMADDGDAILLGPCEAIGCDGTMTTTNGDKTARCSKCGMRMPVAIIRAQLVQAVLSSEAAYTQAGLLAKAGEIGVKVNKSTLRSWIHRGQLPQAGENEESQPVYRFADLYRLATGLTGTPDIWQIINNSKEGTQQ</sequence>